<reference evidence="2" key="1">
    <citation type="submission" date="2020-08" db="EMBL/GenBank/DDBJ databases">
        <title>Multicomponent nature underlies the extraordinary mechanical properties of spider dragline silk.</title>
        <authorList>
            <person name="Kono N."/>
            <person name="Nakamura H."/>
            <person name="Mori M."/>
            <person name="Yoshida Y."/>
            <person name="Ohtoshi R."/>
            <person name="Malay A.D."/>
            <person name="Moran D.A.P."/>
            <person name="Tomita M."/>
            <person name="Numata K."/>
            <person name="Arakawa K."/>
        </authorList>
    </citation>
    <scope>NUCLEOTIDE SEQUENCE</scope>
</reference>
<dbReference type="Proteomes" id="UP000886998">
    <property type="component" value="Unassembled WGS sequence"/>
</dbReference>
<comment type="caution">
    <text evidence="2">The sequence shown here is derived from an EMBL/GenBank/DDBJ whole genome shotgun (WGS) entry which is preliminary data.</text>
</comment>
<name>A0A8X7CF31_9ARAC</name>
<evidence type="ECO:0000256" key="1">
    <source>
        <dbReference type="SAM" id="MobiDB-lite"/>
    </source>
</evidence>
<feature type="region of interest" description="Disordered" evidence="1">
    <location>
        <begin position="1"/>
        <end position="68"/>
    </location>
</feature>
<protein>
    <submittedName>
        <fullName evidence="2">Uncharacterized protein</fullName>
    </submittedName>
</protein>
<sequence length="68" mass="7314">MVMKNACGRAEQTLQDSTTNLGGKAESTGEPWKNAGEIWKFPGPPSRKLSAGRDPVDMGAHQKSSRTL</sequence>
<keyword evidence="3" id="KW-1185">Reference proteome</keyword>
<evidence type="ECO:0000313" key="2">
    <source>
        <dbReference type="EMBL" id="GFY62602.1"/>
    </source>
</evidence>
<feature type="compositionally biased region" description="Polar residues" evidence="1">
    <location>
        <begin position="12"/>
        <end position="21"/>
    </location>
</feature>
<gene>
    <name evidence="2" type="ORF">TNIN_136251</name>
</gene>
<dbReference type="EMBL" id="BMAV01014306">
    <property type="protein sequence ID" value="GFY62602.1"/>
    <property type="molecule type" value="Genomic_DNA"/>
</dbReference>
<dbReference type="AlphaFoldDB" id="A0A8X7CF31"/>
<organism evidence="2 3">
    <name type="scientific">Trichonephila inaurata madagascariensis</name>
    <dbReference type="NCBI Taxonomy" id="2747483"/>
    <lineage>
        <taxon>Eukaryota</taxon>
        <taxon>Metazoa</taxon>
        <taxon>Ecdysozoa</taxon>
        <taxon>Arthropoda</taxon>
        <taxon>Chelicerata</taxon>
        <taxon>Arachnida</taxon>
        <taxon>Araneae</taxon>
        <taxon>Araneomorphae</taxon>
        <taxon>Entelegynae</taxon>
        <taxon>Araneoidea</taxon>
        <taxon>Nephilidae</taxon>
        <taxon>Trichonephila</taxon>
        <taxon>Trichonephila inaurata</taxon>
    </lineage>
</organism>
<proteinExistence type="predicted"/>
<evidence type="ECO:0000313" key="3">
    <source>
        <dbReference type="Proteomes" id="UP000886998"/>
    </source>
</evidence>
<accession>A0A8X7CF31</accession>